<gene>
    <name evidence="2" type="ORF">LCGC14_0289130</name>
</gene>
<name>A0A0F9WEZ8_9ZZZZ</name>
<comment type="caution">
    <text evidence="2">The sequence shown here is derived from an EMBL/GenBank/DDBJ whole genome shotgun (WGS) entry which is preliminary data.</text>
</comment>
<protein>
    <submittedName>
        <fullName evidence="2">Uncharacterized protein</fullName>
    </submittedName>
</protein>
<dbReference type="EMBL" id="LAZR01000171">
    <property type="protein sequence ID" value="KKN84451.1"/>
    <property type="molecule type" value="Genomic_DNA"/>
</dbReference>
<accession>A0A0F9WEZ8</accession>
<feature type="region of interest" description="Disordered" evidence="1">
    <location>
        <begin position="169"/>
        <end position="197"/>
    </location>
</feature>
<sequence length="322" mass="32417">MAFPAAPTESGSAKLHFLTTDGNVAAGWFAIDTGATGTGTNTVGFAAVATHVHDDAAGAPGGLTTTSVPLVLVGGVRDDALGGLTPVEGDAVYLLVDANGALWTHDNALDAALAGTELQVDIVAALPVGANAIGKLAANSGVDIGDVDVTSITGLTMLNAAAQVTGDEAHDAADAGNPIKLGGRAQTSEAQPDEVADEDRVDALFDRSGYLRVRGDFDPSFADINDSASGNNTIIAAQAAGKRIAVWAILIVADGTVDVRWEDGAAGTPFTGQVPLQAREGYSISAGGIVPLFVGTAATLLNLELSANIVVHGFVSYTVIDD</sequence>
<evidence type="ECO:0000256" key="1">
    <source>
        <dbReference type="SAM" id="MobiDB-lite"/>
    </source>
</evidence>
<organism evidence="2">
    <name type="scientific">marine sediment metagenome</name>
    <dbReference type="NCBI Taxonomy" id="412755"/>
    <lineage>
        <taxon>unclassified sequences</taxon>
        <taxon>metagenomes</taxon>
        <taxon>ecological metagenomes</taxon>
    </lineage>
</organism>
<evidence type="ECO:0000313" key="2">
    <source>
        <dbReference type="EMBL" id="KKN84451.1"/>
    </source>
</evidence>
<proteinExistence type="predicted"/>
<reference evidence="2" key="1">
    <citation type="journal article" date="2015" name="Nature">
        <title>Complex archaea that bridge the gap between prokaryotes and eukaryotes.</title>
        <authorList>
            <person name="Spang A."/>
            <person name="Saw J.H."/>
            <person name="Jorgensen S.L."/>
            <person name="Zaremba-Niedzwiedzka K."/>
            <person name="Martijn J."/>
            <person name="Lind A.E."/>
            <person name="van Eijk R."/>
            <person name="Schleper C."/>
            <person name="Guy L."/>
            <person name="Ettema T.J."/>
        </authorList>
    </citation>
    <scope>NUCLEOTIDE SEQUENCE</scope>
</reference>
<dbReference type="AlphaFoldDB" id="A0A0F9WEZ8"/>